<protein>
    <submittedName>
        <fullName evidence="1">Uncharacterized protein</fullName>
    </submittedName>
</protein>
<dbReference type="EMBL" id="KQ414633">
    <property type="protein sequence ID" value="KOC67109.1"/>
    <property type="molecule type" value="Genomic_DNA"/>
</dbReference>
<organism evidence="1 2">
    <name type="scientific">Habropoda laboriosa</name>
    <dbReference type="NCBI Taxonomy" id="597456"/>
    <lineage>
        <taxon>Eukaryota</taxon>
        <taxon>Metazoa</taxon>
        <taxon>Ecdysozoa</taxon>
        <taxon>Arthropoda</taxon>
        <taxon>Hexapoda</taxon>
        <taxon>Insecta</taxon>
        <taxon>Pterygota</taxon>
        <taxon>Neoptera</taxon>
        <taxon>Endopterygota</taxon>
        <taxon>Hymenoptera</taxon>
        <taxon>Apocrita</taxon>
        <taxon>Aculeata</taxon>
        <taxon>Apoidea</taxon>
        <taxon>Anthophila</taxon>
        <taxon>Apidae</taxon>
        <taxon>Habropoda</taxon>
    </lineage>
</organism>
<name>A0A0L7R8D9_9HYME</name>
<accession>A0A0L7R8D9</accession>
<reference evidence="1 2" key="1">
    <citation type="submission" date="2015-07" db="EMBL/GenBank/DDBJ databases">
        <title>The genome of Habropoda laboriosa.</title>
        <authorList>
            <person name="Pan H."/>
            <person name="Kapheim K."/>
        </authorList>
    </citation>
    <scope>NUCLEOTIDE SEQUENCE [LARGE SCALE GENOMIC DNA]</scope>
    <source>
        <strain evidence="1">0110345459</strain>
    </source>
</reference>
<dbReference type="AlphaFoldDB" id="A0A0L7R8D9"/>
<dbReference type="Proteomes" id="UP000053825">
    <property type="component" value="Unassembled WGS sequence"/>
</dbReference>
<keyword evidence="2" id="KW-1185">Reference proteome</keyword>
<sequence length="120" mass="14298">MRVLVSDLTLNSHERPTRVQSAHFRVGYRTEPYRTPFISMETRWNGYATVSFRVRWLIIRKIESMCIRRPRISGRQVVSVDCVGLFCGTENRFDWEALFYVRPRHSKLVQYGLKRRSLCV</sequence>
<proteinExistence type="predicted"/>
<evidence type="ECO:0000313" key="2">
    <source>
        <dbReference type="Proteomes" id="UP000053825"/>
    </source>
</evidence>
<gene>
    <name evidence="1" type="ORF">WH47_11762</name>
</gene>
<evidence type="ECO:0000313" key="1">
    <source>
        <dbReference type="EMBL" id="KOC67109.1"/>
    </source>
</evidence>